<dbReference type="Gene3D" id="2.40.30.170">
    <property type="match status" value="1"/>
</dbReference>
<protein>
    <submittedName>
        <fullName evidence="1">Multidrug resistance protein A</fullName>
    </submittedName>
</protein>
<proteinExistence type="predicted"/>
<dbReference type="RefSeq" id="WP_189608555.1">
    <property type="nucleotide sequence ID" value="NZ_BMXR01000005.1"/>
</dbReference>
<reference evidence="1" key="1">
    <citation type="journal article" date="2014" name="Int. J. Syst. Evol. Microbiol.">
        <title>Complete genome sequence of Corynebacterium casei LMG S-19264T (=DSM 44701T), isolated from a smear-ripened cheese.</title>
        <authorList>
            <consortium name="US DOE Joint Genome Institute (JGI-PGF)"/>
            <person name="Walter F."/>
            <person name="Albersmeier A."/>
            <person name="Kalinowski J."/>
            <person name="Ruckert C."/>
        </authorList>
    </citation>
    <scope>NUCLEOTIDE SEQUENCE</scope>
    <source>
        <strain evidence="1">KCTC 22169</strain>
    </source>
</reference>
<dbReference type="PANTHER" id="PTHR30438:SF1">
    <property type="entry name" value="36 KDA ANTIGEN"/>
    <property type="match status" value="1"/>
</dbReference>
<dbReference type="EMBL" id="BMXR01000005">
    <property type="protein sequence ID" value="GGX53928.1"/>
    <property type="molecule type" value="Genomic_DNA"/>
</dbReference>
<keyword evidence="2" id="KW-1185">Reference proteome</keyword>
<dbReference type="Gene3D" id="1.10.287.470">
    <property type="entry name" value="Helix hairpin bin"/>
    <property type="match status" value="2"/>
</dbReference>
<dbReference type="SUPFAM" id="SSF111369">
    <property type="entry name" value="HlyD-like secretion proteins"/>
    <property type="match status" value="2"/>
</dbReference>
<sequence length="328" mass="35684">MNNKAMIFSLVYLCGLGGVLGYGYMDQMQAPEPVLQGTVDARTVRISAKLAGRVSELSVREGDRLAVGDPVFELSSPELDARLRQARAAVAAKSAMSQRAERGARQEELAQARDQWQRARAAFELAEKTAGRVRNLHDDGLVSQQRLDEAETRAESARLAAEAARQQYVQAQNGTEDELKAAAASETDAAKGALDEVRALLAETHMTAPAAGEVTEVLVHPGEIAPAGFPVVTLTDLNDSWVRFHVREDRLDDFKPGQAMSGYVPALDQTIELTVSYVSPLGEYATWRATHTGEADLRTFEVRALPTTDRPDWRAGMSVLLSTEPDHG</sequence>
<evidence type="ECO:0000313" key="1">
    <source>
        <dbReference type="EMBL" id="GGX53928.1"/>
    </source>
</evidence>
<gene>
    <name evidence="1" type="ORF">GCM10007392_21550</name>
</gene>
<dbReference type="PANTHER" id="PTHR30438">
    <property type="entry name" value="36 KDA ANTIGEN-RELATED"/>
    <property type="match status" value="1"/>
</dbReference>
<reference evidence="1" key="2">
    <citation type="submission" date="2020-09" db="EMBL/GenBank/DDBJ databases">
        <authorList>
            <person name="Sun Q."/>
            <person name="Kim S."/>
        </authorList>
    </citation>
    <scope>NUCLEOTIDE SEQUENCE</scope>
    <source>
        <strain evidence="1">KCTC 22169</strain>
    </source>
</reference>
<name>A0A918N8I1_9GAMM</name>
<dbReference type="Proteomes" id="UP000626148">
    <property type="component" value="Unassembled WGS sequence"/>
</dbReference>
<evidence type="ECO:0000313" key="2">
    <source>
        <dbReference type="Proteomes" id="UP000626148"/>
    </source>
</evidence>
<dbReference type="AlphaFoldDB" id="A0A918N8I1"/>
<organism evidence="1 2">
    <name type="scientific">Saccharospirillum salsuginis</name>
    <dbReference type="NCBI Taxonomy" id="418750"/>
    <lineage>
        <taxon>Bacteria</taxon>
        <taxon>Pseudomonadati</taxon>
        <taxon>Pseudomonadota</taxon>
        <taxon>Gammaproteobacteria</taxon>
        <taxon>Oceanospirillales</taxon>
        <taxon>Saccharospirillaceae</taxon>
        <taxon>Saccharospirillum</taxon>
    </lineage>
</organism>
<comment type="caution">
    <text evidence="1">The sequence shown here is derived from an EMBL/GenBank/DDBJ whole genome shotgun (WGS) entry which is preliminary data.</text>
</comment>
<accession>A0A918N8I1</accession>
<dbReference type="Gene3D" id="2.40.50.100">
    <property type="match status" value="1"/>
</dbReference>